<evidence type="ECO:0000313" key="1">
    <source>
        <dbReference type="EMBL" id="BDC91364.1"/>
    </source>
</evidence>
<dbReference type="NCBIfam" id="NF033495">
    <property type="entry name" value="phage_BC1881"/>
    <property type="match status" value="1"/>
</dbReference>
<protein>
    <submittedName>
        <fullName evidence="1">Uncharacterized protein</fullName>
    </submittedName>
</protein>
<dbReference type="AlphaFoldDB" id="A0AAU9CCR0"/>
<reference evidence="1" key="1">
    <citation type="submission" date="2021-11" db="EMBL/GenBank/DDBJ databases">
        <title>Complete genome sequence of Atopobiaceae bacterium TOC12.</title>
        <authorList>
            <person name="Morinaga K."/>
            <person name="Kusada H."/>
            <person name="Tamaki H."/>
        </authorList>
    </citation>
    <scope>NUCLEOTIDE SEQUENCE</scope>
    <source>
        <strain evidence="1">TOC12</strain>
    </source>
</reference>
<proteinExistence type="predicted"/>
<dbReference type="Proteomes" id="UP001431186">
    <property type="component" value="Chromosome"/>
</dbReference>
<name>A0AAU9CCR0_9ACTN</name>
<evidence type="ECO:0000313" key="2">
    <source>
        <dbReference type="Proteomes" id="UP001431186"/>
    </source>
</evidence>
<sequence>MTQKTCLEGACPSLEPQPEIGVDVPYTSYLVHELQNRDSVITLDVAPEERATLTVPGPAKVLIVLD</sequence>
<gene>
    <name evidence="1" type="ORF">ATTO_12360</name>
</gene>
<organism evidence="1 2">
    <name type="scientific">Leptogranulimonas caecicola</name>
    <dbReference type="NCBI Taxonomy" id="2894156"/>
    <lineage>
        <taxon>Bacteria</taxon>
        <taxon>Bacillati</taxon>
        <taxon>Actinomycetota</taxon>
        <taxon>Coriobacteriia</taxon>
        <taxon>Coriobacteriales</taxon>
        <taxon>Kribbibacteriaceae</taxon>
        <taxon>Leptogranulimonas</taxon>
    </lineage>
</organism>
<dbReference type="RefSeq" id="WP_369945524.1">
    <property type="nucleotide sequence ID" value="NZ_AP025285.1"/>
</dbReference>
<dbReference type="KEGG" id="lcal:ATTO_12360"/>
<accession>A0AAU9CCR0</accession>
<keyword evidence="2" id="KW-1185">Reference proteome</keyword>
<dbReference type="EMBL" id="AP025285">
    <property type="protein sequence ID" value="BDC91364.1"/>
    <property type="molecule type" value="Genomic_DNA"/>
</dbReference>
<dbReference type="InterPro" id="IPR047901">
    <property type="entry name" value="BC1881-like"/>
</dbReference>